<accession>A0A7M2WY08</accession>
<keyword evidence="1" id="KW-0175">Coiled coil</keyword>
<proteinExistence type="predicted"/>
<evidence type="ECO:0000256" key="2">
    <source>
        <dbReference type="SAM" id="Phobius"/>
    </source>
</evidence>
<dbReference type="KEGG" id="hbs:IPV69_02665"/>
<evidence type="ECO:0000313" key="3">
    <source>
        <dbReference type="EMBL" id="QOV90293.1"/>
    </source>
</evidence>
<dbReference type="Proteomes" id="UP000593765">
    <property type="component" value="Chromosome"/>
</dbReference>
<feature type="coiled-coil region" evidence="1">
    <location>
        <begin position="181"/>
        <end position="251"/>
    </location>
</feature>
<keyword evidence="2" id="KW-1133">Transmembrane helix</keyword>
<feature type="transmembrane region" description="Helical" evidence="2">
    <location>
        <begin position="12"/>
        <end position="34"/>
    </location>
</feature>
<keyword evidence="4" id="KW-1185">Reference proteome</keyword>
<keyword evidence="2" id="KW-0812">Transmembrane</keyword>
<keyword evidence="2" id="KW-0472">Membrane</keyword>
<evidence type="ECO:0000256" key="1">
    <source>
        <dbReference type="SAM" id="Coils"/>
    </source>
</evidence>
<reference evidence="3 4" key="1">
    <citation type="submission" date="2020-10" db="EMBL/GenBank/DDBJ databases">
        <title>Wide distribution of Phycisphaera-like planctomycetes from WD2101 soil group in peatlands and genome analysis of the first cultivated representative.</title>
        <authorList>
            <person name="Dedysh S.N."/>
            <person name="Beletsky A.V."/>
            <person name="Ivanova A."/>
            <person name="Kulichevskaya I.S."/>
            <person name="Suzina N.E."/>
            <person name="Philippov D.A."/>
            <person name="Rakitin A.L."/>
            <person name="Mardanov A.V."/>
            <person name="Ravin N.V."/>
        </authorList>
    </citation>
    <scope>NUCLEOTIDE SEQUENCE [LARGE SCALE GENOMIC DNA]</scope>
    <source>
        <strain evidence="3 4">M1803</strain>
    </source>
</reference>
<dbReference type="RefSeq" id="WP_206293372.1">
    <property type="nucleotide sequence ID" value="NZ_CP063458.1"/>
</dbReference>
<gene>
    <name evidence="3" type="ORF">IPV69_02665</name>
</gene>
<protein>
    <submittedName>
        <fullName evidence="3">Uncharacterized protein</fullName>
    </submittedName>
</protein>
<name>A0A7M2WY08_9BACT</name>
<evidence type="ECO:0000313" key="4">
    <source>
        <dbReference type="Proteomes" id="UP000593765"/>
    </source>
</evidence>
<organism evidence="3 4">
    <name type="scientific">Humisphaera borealis</name>
    <dbReference type="NCBI Taxonomy" id="2807512"/>
    <lineage>
        <taxon>Bacteria</taxon>
        <taxon>Pseudomonadati</taxon>
        <taxon>Planctomycetota</taxon>
        <taxon>Phycisphaerae</taxon>
        <taxon>Tepidisphaerales</taxon>
        <taxon>Tepidisphaeraceae</taxon>
        <taxon>Humisphaera</taxon>
    </lineage>
</organism>
<dbReference type="EMBL" id="CP063458">
    <property type="protein sequence ID" value="QOV90293.1"/>
    <property type="molecule type" value="Genomic_DNA"/>
</dbReference>
<dbReference type="AlphaFoldDB" id="A0A7M2WY08"/>
<sequence length="537" mass="57826">MPPPLPTQQGSRAGLITAIVIFVILWLVSTVVYFQERGLRQQAENNEKAVVDKMKGIGPADQTDPNLTAAREEMKESPLNVDNAFDLERKKKEFLAKVITGQAGIPADDAKKFGEGAINKSQATLKAANLQPGDLGLSATQNDSLASTLEKFADAVVKLDAEKRAALAATTASEAKNAALLAQHKTALDSKVAEVKALQDQLAARQADLDAVIAKQATAMTDVNTNTSNQIKQLTDRATAAEQLVVAANAQVPPLVAEIARLKTALKPYRLDPRDNTVRLADGVLTRVPGDGTCYINLGSSDAIAAGMTFEVFDKDRGIPPLNANIEGLDDETARRTKEANDKLTSVQQRGPAGVPGAVGSTATERYDRLPDTFKGSIEVISVGPGHTSQCRIVSVQKGVVIREGDIIANLVYNKAVKFRFATFGDFDLDYNGVPSAPDTATVRRLIVQWGGTVTPLNTPQELEPNTDFLVMGHRPTVPVLSPEDAADAVRMKQVEDAKTAAAQYDAVLDKAKEYSIPVLNQTRFLYYTGYFDLRSR</sequence>